<dbReference type="InterPro" id="IPR010781">
    <property type="entry name" value="DUF1376"/>
</dbReference>
<keyword evidence="3" id="KW-1185">Reference proteome</keyword>
<evidence type="ECO:0000313" key="2">
    <source>
        <dbReference type="EMBL" id="RBP19732.1"/>
    </source>
</evidence>
<dbReference type="EMBL" id="QNRM01000004">
    <property type="protein sequence ID" value="RBP19732.1"/>
    <property type="molecule type" value="Genomic_DNA"/>
</dbReference>
<gene>
    <name evidence="2" type="ORF">DFP87_10467</name>
</gene>
<dbReference type="Pfam" id="PF07120">
    <property type="entry name" value="DUF1376"/>
    <property type="match status" value="1"/>
</dbReference>
<dbReference type="GeneID" id="99730079"/>
<evidence type="ECO:0000313" key="3">
    <source>
        <dbReference type="Proteomes" id="UP000252124"/>
    </source>
</evidence>
<evidence type="ECO:0000256" key="1">
    <source>
        <dbReference type="SAM" id="MobiDB-lite"/>
    </source>
</evidence>
<reference evidence="2 3" key="1">
    <citation type="submission" date="2018-06" db="EMBL/GenBank/DDBJ databases">
        <title>Genomic Encyclopedia of Type Strains, Phase III (KMG-III): the genomes of soil and plant-associated and newly described type strains.</title>
        <authorList>
            <person name="Whitman W."/>
        </authorList>
    </citation>
    <scope>NUCLEOTIDE SEQUENCE [LARGE SCALE GENOMIC DNA]</scope>
    <source>
        <strain evidence="2 3">CECT 7342</strain>
    </source>
</reference>
<proteinExistence type="predicted"/>
<dbReference type="Proteomes" id="UP000252124">
    <property type="component" value="Unassembled WGS sequence"/>
</dbReference>
<dbReference type="RefSeq" id="WP_088589207.1">
    <property type="nucleotide sequence ID" value="NZ_CADIJU010000002.1"/>
</dbReference>
<comment type="caution">
    <text evidence="2">The sequence shown here is derived from an EMBL/GenBank/DDBJ whole genome shotgun (WGS) entry which is preliminary data.</text>
</comment>
<accession>A0ABX9GDF3</accession>
<name>A0ABX9GDF3_9BURK</name>
<sequence>MNYYPHHIGDFNSATRHLTRIERSVYRDLIELYYDTEAPLSRDVDKLCRLLIARSDEEQAAVSQVLNEFFAATEHGWRHARCDAEIARYHGNKEAKSVAGKASAAKRARQAQHRKIGVGAEAVQHPLNVDATNQEPELEPETRSQQESVPTPCPRRAGFDAAAIALPEWLDPADWRSWVADRKDRKKPITEEGARRQLQQLAGYRADGIAPHAVIAHSIASGYLGLFPPRDTARAAPANRARQRADWSSELRSVLAESHARNEIDMGVIDASR</sequence>
<feature type="region of interest" description="Disordered" evidence="1">
    <location>
        <begin position="134"/>
        <end position="156"/>
    </location>
</feature>
<organism evidence="2 3">
    <name type="scientific">Achromobacter marplatensis</name>
    <dbReference type="NCBI Taxonomy" id="470868"/>
    <lineage>
        <taxon>Bacteria</taxon>
        <taxon>Pseudomonadati</taxon>
        <taxon>Pseudomonadota</taxon>
        <taxon>Betaproteobacteria</taxon>
        <taxon>Burkholderiales</taxon>
        <taxon>Alcaligenaceae</taxon>
        <taxon>Achromobacter</taxon>
    </lineage>
</organism>
<protein>
    <submittedName>
        <fullName evidence="2">Uncharacterized protein YdaU (DUF1376 family)</fullName>
    </submittedName>
</protein>